<evidence type="ECO:0000256" key="1">
    <source>
        <dbReference type="SAM" id="MobiDB-lite"/>
    </source>
</evidence>
<feature type="compositionally biased region" description="Polar residues" evidence="1">
    <location>
        <begin position="497"/>
        <end position="514"/>
    </location>
</feature>
<evidence type="ECO:0000313" key="4">
    <source>
        <dbReference type="Proteomes" id="UP000559256"/>
    </source>
</evidence>
<feature type="compositionally biased region" description="Polar residues" evidence="1">
    <location>
        <begin position="359"/>
        <end position="379"/>
    </location>
</feature>
<evidence type="ECO:0000259" key="2">
    <source>
        <dbReference type="PROSITE" id="PS50048"/>
    </source>
</evidence>
<dbReference type="Pfam" id="PF00172">
    <property type="entry name" value="Zn_clus"/>
    <property type="match status" value="1"/>
</dbReference>
<dbReference type="Gene3D" id="4.10.240.10">
    <property type="entry name" value="Zn(2)-C6 fungal-type DNA-binding domain"/>
    <property type="match status" value="1"/>
</dbReference>
<feature type="compositionally biased region" description="Low complexity" evidence="1">
    <location>
        <begin position="310"/>
        <end position="351"/>
    </location>
</feature>
<dbReference type="SMART" id="SM00066">
    <property type="entry name" value="GAL4"/>
    <property type="match status" value="1"/>
</dbReference>
<sequence>MRESTLLTFPSSTSHTQMGWETLTRQDAYSSQLFCRGHGCALLNPEPNMIGINSGPASQNSICNEGIRVGDVGLIRPSGDFCSLFNIFKSREHPVNTIYGVPYDFQPLEFRPNLLFSTPHHYHPPNARIYSKHTREVILGAEGTVLAPGMPFGPGIGVEVQFSRSQGAVLLLPAGARRIDYDGLPDMREYATRKAESWYRFLQDQVRMDANNGSLYLITGFDRTNCYENVAFQSSSKASSFSFRFSCPVLADSDLARLSLSYSSLPEHEHWKGASSQGHTLDNLSAVKLMDLTKADPKALMYRGPAPNFPSGSTTSLTPSGSGSSPVPSSASSSFGSTTSRSQNSTFQSSSPEVGELSPATSCTSLEGSDSFSDSLSPRGSSVFDSDSEFDSGVPSFQLCHPSDIVKRCPDALVAITHDKEWTAILEETDSQFPDNLTLISRMLSKFPSKFQQYDKSDIQDTSHYPIYSRQPMNQPRSFSYRDTHFDQYPYAATISSNEGWSPNGKQPSPTISEPQKRKTRREKPKIALAPDQPFTTQGKPQARVYVACLRCRTRKIRCDGAKPVCHNCGRRSNGTNECTYDAVPRRRWSRGTCQA</sequence>
<reference evidence="3 4" key="1">
    <citation type="journal article" date="2020" name="ISME J.">
        <title>Uncovering the hidden diversity of litter-decomposition mechanisms in mushroom-forming fungi.</title>
        <authorList>
            <person name="Floudas D."/>
            <person name="Bentzer J."/>
            <person name="Ahren D."/>
            <person name="Johansson T."/>
            <person name="Persson P."/>
            <person name="Tunlid A."/>
        </authorList>
    </citation>
    <scope>NUCLEOTIDE SEQUENCE [LARGE SCALE GENOMIC DNA]</scope>
    <source>
        <strain evidence="3 4">CBS 291.85</strain>
    </source>
</reference>
<dbReference type="EMBL" id="JAACJM010000006">
    <property type="protein sequence ID" value="KAF5372189.1"/>
    <property type="molecule type" value="Genomic_DNA"/>
</dbReference>
<dbReference type="Proteomes" id="UP000559256">
    <property type="component" value="Unassembled WGS sequence"/>
</dbReference>
<protein>
    <recommendedName>
        <fullName evidence="2">Zn(2)-C6 fungal-type domain-containing protein</fullName>
    </recommendedName>
</protein>
<dbReference type="OrthoDB" id="2662290at2759"/>
<proteinExistence type="predicted"/>
<feature type="region of interest" description="Disordered" evidence="1">
    <location>
        <begin position="497"/>
        <end position="536"/>
    </location>
</feature>
<gene>
    <name evidence="3" type="ORF">D9758_005120</name>
</gene>
<accession>A0A8H5LWR6</accession>
<dbReference type="AlphaFoldDB" id="A0A8H5LWR6"/>
<feature type="domain" description="Zn(2)-C6 fungal-type" evidence="2">
    <location>
        <begin position="548"/>
        <end position="581"/>
    </location>
</feature>
<dbReference type="GO" id="GO:0000981">
    <property type="term" value="F:DNA-binding transcription factor activity, RNA polymerase II-specific"/>
    <property type="evidence" value="ECO:0007669"/>
    <property type="project" value="InterPro"/>
</dbReference>
<organism evidence="3 4">
    <name type="scientific">Tetrapyrgos nigripes</name>
    <dbReference type="NCBI Taxonomy" id="182062"/>
    <lineage>
        <taxon>Eukaryota</taxon>
        <taxon>Fungi</taxon>
        <taxon>Dikarya</taxon>
        <taxon>Basidiomycota</taxon>
        <taxon>Agaricomycotina</taxon>
        <taxon>Agaricomycetes</taxon>
        <taxon>Agaricomycetidae</taxon>
        <taxon>Agaricales</taxon>
        <taxon>Marasmiineae</taxon>
        <taxon>Marasmiaceae</taxon>
        <taxon>Tetrapyrgos</taxon>
    </lineage>
</organism>
<keyword evidence="4" id="KW-1185">Reference proteome</keyword>
<dbReference type="InterPro" id="IPR036864">
    <property type="entry name" value="Zn2-C6_fun-type_DNA-bd_sf"/>
</dbReference>
<evidence type="ECO:0000313" key="3">
    <source>
        <dbReference type="EMBL" id="KAF5372189.1"/>
    </source>
</evidence>
<feature type="region of interest" description="Disordered" evidence="1">
    <location>
        <begin position="301"/>
        <end position="387"/>
    </location>
</feature>
<dbReference type="CDD" id="cd00067">
    <property type="entry name" value="GAL4"/>
    <property type="match status" value="1"/>
</dbReference>
<dbReference type="PROSITE" id="PS50048">
    <property type="entry name" value="ZN2_CY6_FUNGAL_2"/>
    <property type="match status" value="1"/>
</dbReference>
<name>A0A8H5LWR6_9AGAR</name>
<dbReference type="SUPFAM" id="SSF57701">
    <property type="entry name" value="Zn2/Cys6 DNA-binding domain"/>
    <property type="match status" value="1"/>
</dbReference>
<dbReference type="InterPro" id="IPR001138">
    <property type="entry name" value="Zn2Cys6_DnaBD"/>
</dbReference>
<comment type="caution">
    <text evidence="3">The sequence shown here is derived from an EMBL/GenBank/DDBJ whole genome shotgun (WGS) entry which is preliminary data.</text>
</comment>
<dbReference type="GO" id="GO:0008270">
    <property type="term" value="F:zinc ion binding"/>
    <property type="evidence" value="ECO:0007669"/>
    <property type="project" value="InterPro"/>
</dbReference>